<comment type="similarity">
    <text evidence="2">Belongs to the biopterin-dependent aromatic amino acid hydroxylase family.</text>
</comment>
<keyword evidence="6" id="KW-0503">Monooxygenase</keyword>
<dbReference type="InterPro" id="IPR018301">
    <property type="entry name" value="ArAA_hydroxylase_Fe/CU_BS"/>
</dbReference>
<feature type="binding site" evidence="7">
    <location>
        <position position="386"/>
    </location>
    <ligand>
        <name>Fe cation</name>
        <dbReference type="ChEBI" id="CHEBI:24875"/>
    </ligand>
</feature>
<dbReference type="PANTHER" id="PTHR11473">
    <property type="entry name" value="AROMATIC AMINO ACID HYDROXYLASE"/>
    <property type="match status" value="1"/>
</dbReference>
<keyword evidence="5 7" id="KW-0408">Iron</keyword>
<dbReference type="InParanoid" id="A0A7M7KIQ4"/>
<evidence type="ECO:0000256" key="2">
    <source>
        <dbReference type="ARBA" id="ARBA00009712"/>
    </source>
</evidence>
<evidence type="ECO:0000259" key="9">
    <source>
        <dbReference type="PROSITE" id="PS51410"/>
    </source>
</evidence>
<keyword evidence="11" id="KW-1185">Reference proteome</keyword>
<dbReference type="FunCoup" id="A0A7M7KIQ4">
    <property type="interactions" value="39"/>
</dbReference>
<dbReference type="PANTHER" id="PTHR11473:SF15">
    <property type="entry name" value="TYROSINE 3-MONOOXYGENASE"/>
    <property type="match status" value="1"/>
</dbReference>
<protein>
    <recommendedName>
        <fullName evidence="9">Biopterin-dependent aromatic amino acid hydroxylase family profile domain-containing protein</fullName>
    </recommendedName>
</protein>
<keyword evidence="4" id="KW-0560">Oxidoreductase</keyword>
<dbReference type="GO" id="GO:0004511">
    <property type="term" value="F:tyrosine 3-monooxygenase activity"/>
    <property type="evidence" value="ECO:0007669"/>
    <property type="project" value="TreeGrafter"/>
</dbReference>
<name>A0A7M7KIQ4_VARDE</name>
<proteinExistence type="inferred from homology"/>
<dbReference type="RefSeq" id="XP_022666483.1">
    <property type="nucleotide sequence ID" value="XM_022810748.1"/>
</dbReference>
<dbReference type="GO" id="GO:0043204">
    <property type="term" value="C:perikaryon"/>
    <property type="evidence" value="ECO:0007669"/>
    <property type="project" value="TreeGrafter"/>
</dbReference>
<dbReference type="PROSITE" id="PS51410">
    <property type="entry name" value="BH4_AAA_HYDROXYL_2"/>
    <property type="match status" value="1"/>
</dbReference>
<dbReference type="GO" id="GO:0005737">
    <property type="term" value="C:cytoplasm"/>
    <property type="evidence" value="ECO:0007669"/>
    <property type="project" value="TreeGrafter"/>
</dbReference>
<dbReference type="InterPro" id="IPR001273">
    <property type="entry name" value="ArAA_hydroxylase"/>
</dbReference>
<evidence type="ECO:0000256" key="1">
    <source>
        <dbReference type="ARBA" id="ARBA00001954"/>
    </source>
</evidence>
<dbReference type="Gene3D" id="1.10.800.10">
    <property type="entry name" value="Aromatic amino acid hydroxylase"/>
    <property type="match status" value="1"/>
</dbReference>
<dbReference type="PROSITE" id="PS00367">
    <property type="entry name" value="BH4_AAA_HYDROXYL_1"/>
    <property type="match status" value="1"/>
</dbReference>
<dbReference type="GO" id="GO:0006585">
    <property type="term" value="P:dopamine biosynthetic process from tyrosine"/>
    <property type="evidence" value="ECO:0007669"/>
    <property type="project" value="TreeGrafter"/>
</dbReference>
<sequence length="518" mass="58547">MQGALNRARFAIKSYSVDQGYPSRRRSLVDDAKFETQKKRELTAAITESRSETGKQHVQPPGLELINEVFINNANDASENEVRSTHVVVTLKKGVESLGQVLKMIEAQQGKVSHLETRQPGQGDGGSGPVLHEAFLTLDNMPRQNLLTFIKYLASEELGDLRFIKEMSTAVAGDIWFPLHISDLDFCTHVLTKFEPDLDSDHPGYNDTAYRARRKRIAEIAFDYKEGQLIPNAEYTDDEIKTWAFVYREVKRLAPTHACAEFNSGIRLLEKELGYGVHAIPQLQTVSDFLKKRSGFRLRPASGLLTARDFLASLAFRVFQCTQYTRHPSSPDHSPEPDCIHELIGHIPMFADPQFAQFSQEIGLASLGVSDEDIEKLATLYWFTVEFGLCKEGDKVRAYGAGLLSSIGEIQHALSSRPTVLPFDPQTTSLQKYQDQEYQDTYFLAESFRDVQSKFREWVRTHIYRPFDLSYDAFTNTVIILDSPMKVCSVMENLYSQMTSLTAALRKMSFNKEAAPAI</sequence>
<dbReference type="PIRSF" id="PIRSF000336">
    <property type="entry name" value="TH"/>
    <property type="match status" value="1"/>
</dbReference>
<dbReference type="InterPro" id="IPR036329">
    <property type="entry name" value="Aro-AA_hydroxylase_C_sf"/>
</dbReference>
<evidence type="ECO:0000313" key="11">
    <source>
        <dbReference type="Proteomes" id="UP000594260"/>
    </source>
</evidence>
<evidence type="ECO:0000256" key="4">
    <source>
        <dbReference type="ARBA" id="ARBA00023002"/>
    </source>
</evidence>
<evidence type="ECO:0000256" key="5">
    <source>
        <dbReference type="ARBA" id="ARBA00023004"/>
    </source>
</evidence>
<dbReference type="GeneID" id="111252586"/>
<dbReference type="OMA" id="SVEHGYP"/>
<organism evidence="10 11">
    <name type="scientific">Varroa destructor</name>
    <name type="common">Honeybee mite</name>
    <dbReference type="NCBI Taxonomy" id="109461"/>
    <lineage>
        <taxon>Eukaryota</taxon>
        <taxon>Metazoa</taxon>
        <taxon>Ecdysozoa</taxon>
        <taxon>Arthropoda</taxon>
        <taxon>Chelicerata</taxon>
        <taxon>Arachnida</taxon>
        <taxon>Acari</taxon>
        <taxon>Parasitiformes</taxon>
        <taxon>Mesostigmata</taxon>
        <taxon>Gamasina</taxon>
        <taxon>Dermanyssoidea</taxon>
        <taxon>Varroidae</taxon>
        <taxon>Varroa</taxon>
    </lineage>
</organism>
<dbReference type="KEGG" id="vde:111252586"/>
<dbReference type="GO" id="GO:0030424">
    <property type="term" value="C:axon"/>
    <property type="evidence" value="ECO:0007669"/>
    <property type="project" value="TreeGrafter"/>
</dbReference>
<dbReference type="InterPro" id="IPR036951">
    <property type="entry name" value="ArAA_hydroxylase_sf"/>
</dbReference>
<feature type="domain" description="Biopterin-dependent aromatic amino acid hydroxylase family profile" evidence="9">
    <location>
        <begin position="161"/>
        <end position="509"/>
    </location>
</feature>
<keyword evidence="3 7" id="KW-0479">Metal-binding</keyword>
<comment type="cofactor">
    <cofactor evidence="1 8">
        <name>Fe(2+)</name>
        <dbReference type="ChEBI" id="CHEBI:29033"/>
    </cofactor>
</comment>
<evidence type="ECO:0000256" key="7">
    <source>
        <dbReference type="PIRSR" id="PIRSR000336-1"/>
    </source>
</evidence>
<dbReference type="SUPFAM" id="SSF56534">
    <property type="entry name" value="Aromatic aminoacid monoxygenases, catalytic and oligomerization domains"/>
    <property type="match status" value="1"/>
</dbReference>
<dbReference type="PRINTS" id="PR00372">
    <property type="entry name" value="FYWHYDRXLASE"/>
</dbReference>
<evidence type="ECO:0000256" key="3">
    <source>
        <dbReference type="ARBA" id="ARBA00022723"/>
    </source>
</evidence>
<feature type="binding site" evidence="7">
    <location>
        <position position="341"/>
    </location>
    <ligand>
        <name>Fe cation</name>
        <dbReference type="ChEBI" id="CHEBI:24875"/>
    </ligand>
</feature>
<dbReference type="OrthoDB" id="983542at2759"/>
<dbReference type="GO" id="GO:0005506">
    <property type="term" value="F:iron ion binding"/>
    <property type="evidence" value="ECO:0007669"/>
    <property type="project" value="InterPro"/>
</dbReference>
<reference evidence="10" key="1">
    <citation type="submission" date="2021-01" db="UniProtKB">
        <authorList>
            <consortium name="EnsemblMetazoa"/>
        </authorList>
    </citation>
    <scope>IDENTIFICATION</scope>
</reference>
<dbReference type="AlphaFoldDB" id="A0A7M7KIQ4"/>
<dbReference type="Proteomes" id="UP000594260">
    <property type="component" value="Unplaced"/>
</dbReference>
<dbReference type="Pfam" id="PF00351">
    <property type="entry name" value="Biopterin_H"/>
    <property type="match status" value="1"/>
</dbReference>
<dbReference type="InterPro" id="IPR019773">
    <property type="entry name" value="Tyrosine_3-monooxygenase-like"/>
</dbReference>
<accession>A0A7M7KIQ4</accession>
<dbReference type="InterPro" id="IPR019774">
    <property type="entry name" value="Aromatic-AA_hydroxylase_C"/>
</dbReference>
<feature type="binding site" evidence="7">
    <location>
        <position position="346"/>
    </location>
    <ligand>
        <name>Fe cation</name>
        <dbReference type="ChEBI" id="CHEBI:24875"/>
    </ligand>
</feature>
<dbReference type="EnsemblMetazoa" id="XM_022810748">
    <property type="protein sequence ID" value="XP_022666483"/>
    <property type="gene ID" value="LOC111252586"/>
</dbReference>
<evidence type="ECO:0000256" key="6">
    <source>
        <dbReference type="ARBA" id="ARBA00023033"/>
    </source>
</evidence>
<evidence type="ECO:0000256" key="8">
    <source>
        <dbReference type="PIRSR" id="PIRSR601273-2"/>
    </source>
</evidence>
<evidence type="ECO:0000313" key="10">
    <source>
        <dbReference type="EnsemblMetazoa" id="XP_022666483"/>
    </source>
</evidence>